<dbReference type="PROSITE" id="PS50222">
    <property type="entry name" value="EF_HAND_2"/>
    <property type="match status" value="3"/>
</dbReference>
<evidence type="ECO:0000256" key="1">
    <source>
        <dbReference type="ARBA" id="ARBA00022837"/>
    </source>
</evidence>
<feature type="transmembrane region" description="Helical" evidence="4">
    <location>
        <begin position="190"/>
        <end position="212"/>
    </location>
</feature>
<dbReference type="SUPFAM" id="SSF47473">
    <property type="entry name" value="EF-hand"/>
    <property type="match status" value="1"/>
</dbReference>
<dbReference type="InterPro" id="IPR039261">
    <property type="entry name" value="FNR_nucleotide-bd"/>
</dbReference>
<dbReference type="FunFam" id="1.10.238.10:FF:000791">
    <property type="entry name" value="Uncharacterized protein"/>
    <property type="match status" value="1"/>
</dbReference>
<dbReference type="CDD" id="cd06186">
    <property type="entry name" value="NOX_Duox_like_FAD_NADP"/>
    <property type="match status" value="1"/>
</dbReference>
<dbReference type="GO" id="GO:0006952">
    <property type="term" value="P:defense response"/>
    <property type="evidence" value="ECO:0000318"/>
    <property type="project" value="GO_Central"/>
</dbReference>
<dbReference type="InterPro" id="IPR002048">
    <property type="entry name" value="EF_hand_dom"/>
</dbReference>
<dbReference type="InterPro" id="IPR013121">
    <property type="entry name" value="Fe_red_NAD-bd_6"/>
</dbReference>
<keyword evidence="7" id="KW-1185">Reference proteome</keyword>
<dbReference type="PANTHER" id="PTHR11972:SF58">
    <property type="entry name" value="NADPH OXIDASE 5"/>
    <property type="match status" value="1"/>
</dbReference>
<dbReference type="Proteomes" id="UP000007110">
    <property type="component" value="Unassembled WGS sequence"/>
</dbReference>
<dbReference type="GO" id="GO:0016175">
    <property type="term" value="F:superoxide-generating NAD(P)H oxidase activity"/>
    <property type="evidence" value="ECO:0000318"/>
    <property type="project" value="GO_Central"/>
</dbReference>
<evidence type="ECO:0000256" key="4">
    <source>
        <dbReference type="SAM" id="Phobius"/>
    </source>
</evidence>
<feature type="region of interest" description="Disordered" evidence="3">
    <location>
        <begin position="458"/>
        <end position="480"/>
    </location>
</feature>
<dbReference type="Gene3D" id="1.10.238.10">
    <property type="entry name" value="EF-hand"/>
    <property type="match status" value="1"/>
</dbReference>
<dbReference type="AlphaFoldDB" id="A0A7M7P5Z2"/>
<feature type="region of interest" description="Disordered" evidence="3">
    <location>
        <begin position="324"/>
        <end position="433"/>
    </location>
</feature>
<dbReference type="SUPFAM" id="SSF52343">
    <property type="entry name" value="Ferredoxin reductase-like, C-terminal NADP-linked domain"/>
    <property type="match status" value="1"/>
</dbReference>
<feature type="domain" description="EF-hand" evidence="5">
    <location>
        <begin position="41"/>
        <end position="76"/>
    </location>
</feature>
<dbReference type="Pfam" id="PF13202">
    <property type="entry name" value="EF-hand_5"/>
    <property type="match status" value="1"/>
</dbReference>
<keyword evidence="2" id="KW-0560">Oxidoreductase</keyword>
<dbReference type="Pfam" id="PF08030">
    <property type="entry name" value="NAD_binding_6"/>
    <property type="match status" value="1"/>
</dbReference>
<keyword evidence="4" id="KW-0812">Transmembrane</keyword>
<keyword evidence="1" id="KW-0106">Calcium</keyword>
<feature type="compositionally biased region" description="Basic residues" evidence="3">
    <location>
        <begin position="352"/>
        <end position="364"/>
    </location>
</feature>
<dbReference type="Pfam" id="PF13499">
    <property type="entry name" value="EF-hand_7"/>
    <property type="match status" value="1"/>
</dbReference>
<dbReference type="GO" id="GO:0043020">
    <property type="term" value="C:NADPH oxidase complex"/>
    <property type="evidence" value="ECO:0000318"/>
    <property type="project" value="GO_Central"/>
</dbReference>
<evidence type="ECO:0000313" key="7">
    <source>
        <dbReference type="Proteomes" id="UP000007110"/>
    </source>
</evidence>
<dbReference type="GO" id="GO:0005509">
    <property type="term" value="F:calcium ion binding"/>
    <property type="evidence" value="ECO:0007669"/>
    <property type="project" value="InterPro"/>
</dbReference>
<dbReference type="GO" id="GO:0042554">
    <property type="term" value="P:superoxide anion generation"/>
    <property type="evidence" value="ECO:0000318"/>
    <property type="project" value="GO_Central"/>
</dbReference>
<feature type="compositionally biased region" description="Polar residues" evidence="3">
    <location>
        <begin position="324"/>
        <end position="343"/>
    </location>
</feature>
<dbReference type="InterPro" id="IPR018247">
    <property type="entry name" value="EF_Hand_1_Ca_BS"/>
</dbReference>
<reference evidence="6" key="2">
    <citation type="submission" date="2021-01" db="UniProtKB">
        <authorList>
            <consortium name="EnsemblMetazoa"/>
        </authorList>
    </citation>
    <scope>IDENTIFICATION</scope>
</reference>
<proteinExistence type="predicted"/>
<dbReference type="InterPro" id="IPR011992">
    <property type="entry name" value="EF-hand-dom_pair"/>
</dbReference>
<feature type="domain" description="EF-hand" evidence="5">
    <location>
        <begin position="121"/>
        <end position="156"/>
    </location>
</feature>
<feature type="domain" description="EF-hand" evidence="5">
    <location>
        <begin position="77"/>
        <end position="112"/>
    </location>
</feature>
<sequence>MTGRQGKDGKWLVRLEKHLHEVAGDDNLIDLDEFINALNVKESFFAERFFELNDKDQSGSISLEELIVALRLLVNGTEQQKLHFLFQVYDVDGSGFIDVDELRTVLRSCTDECALTLPEETLTELTEILFADADVDGDGEVSFEELSEQLQRYPGITSNLSFCAAEWLNPKKKKPKSQSRCSYHALRNNFSVIIFWIVFVIINVGLAAWGAYEGYRSVNDERHPAAIIIARSAGLIYQVENVNGTTAAWIRNVLVRPFPGLGLVEGSCIITDFLTLHIRCVGHWTKRLYNVVRERQLALLEDEPGFGEIDKEHDTPLEVIVEVSSTKSTSAVESNSQQSTTSDIPIDNNGRRSSKTYNKRRRTARGATNLGFVPELPNGDKDGTKTVTEGKPYNTGQNDDESLAQKVNPTQLSLPRKADHPSASQGDCQPMPHKELGEISMTLAVNGNSFKMKSLNSRQSIDVQEAPRGNTTKRQSLRVRQSLAVRERRSVGGKPNDDVNRKMSLVTLRRNGARHSLDLSKDLGGTPHTGLEVILDGPYGAPAQHIMEAEHAVLIGAGIGITPFASILQSIHERYKAAKKQCPNCNHTWVTDTSSILKTKKVDFVWINRDQRSFEWFISLISTIELEQAEIPAADRFLDIHLYMTSALLPSDMKAIGLHVALDLIHQKKNRDTITGLKTRTQAGRPDWDEVFQNLKQQHKGKITVFFCGSPALGKILSTKCLQYHMEFRKENF</sequence>
<dbReference type="OrthoDB" id="167398at2759"/>
<dbReference type="CDD" id="cd00051">
    <property type="entry name" value="EFh"/>
    <property type="match status" value="2"/>
</dbReference>
<evidence type="ECO:0000259" key="5">
    <source>
        <dbReference type="PROSITE" id="PS50222"/>
    </source>
</evidence>
<accession>A0A7M7P5Z2</accession>
<dbReference type="InParanoid" id="A0A7M7P5Z2"/>
<dbReference type="KEGG" id="spu:593293"/>
<evidence type="ECO:0000256" key="2">
    <source>
        <dbReference type="ARBA" id="ARBA00023002"/>
    </source>
</evidence>
<protein>
    <recommendedName>
        <fullName evidence="5">EF-hand domain-containing protein</fullName>
    </recommendedName>
</protein>
<evidence type="ECO:0000256" key="3">
    <source>
        <dbReference type="SAM" id="MobiDB-lite"/>
    </source>
</evidence>
<dbReference type="GeneID" id="593293"/>
<keyword evidence="4" id="KW-1133">Transmembrane helix</keyword>
<dbReference type="RefSeq" id="XP_030845637.1">
    <property type="nucleotide sequence ID" value="XM_030989777.1"/>
</dbReference>
<dbReference type="SMART" id="SM00054">
    <property type="entry name" value="EFh"/>
    <property type="match status" value="3"/>
</dbReference>
<dbReference type="FunFam" id="3.40.50.80:FF:000012">
    <property type="entry name" value="NADPH oxidase, isoform B"/>
    <property type="match status" value="1"/>
</dbReference>
<name>A0A7M7P5Z2_STRPU</name>
<evidence type="ECO:0000313" key="6">
    <source>
        <dbReference type="EnsemblMetazoa" id="XP_030845637"/>
    </source>
</evidence>
<dbReference type="EnsemblMetazoa" id="XM_030989777">
    <property type="protein sequence ID" value="XP_030845637"/>
    <property type="gene ID" value="LOC593293"/>
</dbReference>
<organism evidence="6 7">
    <name type="scientific">Strongylocentrotus purpuratus</name>
    <name type="common">Purple sea urchin</name>
    <dbReference type="NCBI Taxonomy" id="7668"/>
    <lineage>
        <taxon>Eukaryota</taxon>
        <taxon>Metazoa</taxon>
        <taxon>Echinodermata</taxon>
        <taxon>Eleutherozoa</taxon>
        <taxon>Echinozoa</taxon>
        <taxon>Echinoidea</taxon>
        <taxon>Euechinoidea</taxon>
        <taxon>Echinacea</taxon>
        <taxon>Camarodonta</taxon>
        <taxon>Echinidea</taxon>
        <taxon>Strongylocentrotidae</taxon>
        <taxon>Strongylocentrotus</taxon>
    </lineage>
</organism>
<reference evidence="7" key="1">
    <citation type="submission" date="2015-02" db="EMBL/GenBank/DDBJ databases">
        <title>Genome sequencing for Strongylocentrotus purpuratus.</title>
        <authorList>
            <person name="Murali S."/>
            <person name="Liu Y."/>
            <person name="Vee V."/>
            <person name="English A."/>
            <person name="Wang M."/>
            <person name="Skinner E."/>
            <person name="Han Y."/>
            <person name="Muzny D.M."/>
            <person name="Worley K.C."/>
            <person name="Gibbs R.A."/>
        </authorList>
    </citation>
    <scope>NUCLEOTIDE SEQUENCE</scope>
</reference>
<dbReference type="GO" id="GO:0005886">
    <property type="term" value="C:plasma membrane"/>
    <property type="evidence" value="ECO:0000318"/>
    <property type="project" value="GO_Central"/>
</dbReference>
<dbReference type="Gene3D" id="3.40.50.80">
    <property type="entry name" value="Nucleotide-binding domain of ferredoxin-NADP reductase (FNR) module"/>
    <property type="match status" value="1"/>
</dbReference>
<dbReference type="PANTHER" id="PTHR11972">
    <property type="entry name" value="NADPH OXIDASE"/>
    <property type="match status" value="1"/>
</dbReference>
<dbReference type="PRINTS" id="PR00450">
    <property type="entry name" value="RECOVERIN"/>
</dbReference>
<dbReference type="InterPro" id="IPR050369">
    <property type="entry name" value="RBOH/FRE"/>
</dbReference>
<dbReference type="PROSITE" id="PS00018">
    <property type="entry name" value="EF_HAND_1"/>
    <property type="match status" value="3"/>
</dbReference>
<keyword evidence="4" id="KW-0472">Membrane</keyword>